<dbReference type="GO" id="GO:0006887">
    <property type="term" value="P:exocytosis"/>
    <property type="evidence" value="ECO:0007669"/>
    <property type="project" value="UniProtKB-KW"/>
</dbReference>
<evidence type="ECO:0000256" key="2">
    <source>
        <dbReference type="ARBA" id="ARBA00007210"/>
    </source>
</evidence>
<accession>A0A8E2ATA1</accession>
<feature type="compositionally biased region" description="Basic and acidic residues" evidence="7">
    <location>
        <begin position="26"/>
        <end position="40"/>
    </location>
</feature>
<dbReference type="AlphaFoldDB" id="A0A8E2ATA1"/>
<name>A0A8E2ATA1_9APHY</name>
<dbReference type="InterPro" id="IPR033961">
    <property type="entry name" value="Exo84"/>
</dbReference>
<gene>
    <name evidence="9" type="ORF">OBBRIDRAFT_776799</name>
</gene>
<sequence>MQSLRTRRQSEARPAKGQNRLTKTPGLRDARTSTRVDDKIKKRMSMRYADISAPTNAEVPPMPSLPIGLRAGVQRDQGQPTAGAEPAQPKEDPALYELKLLDKDDFDPDAYLKLKLANSTEAEIKSLQSSLRTQKDNVAVDLQRNVFKNYAEFVLVSKEVSTLENEMLEFKESLSEWKSMPSLLHIDESASVAERRRNVRSSIADLRVLYANQMQTLHSQIEGSSKFVPTTPGRHVISEMDGIMALNAATYRIDHHVRFIILDDAILVAKRQRRRNNADGEKLVAERCWPLNEMLVLDTKDTATMTNVFKIRHGKETHVYRTEIAADKKGLLAQFRHVAEELAAKKRKEREGEHQRRKSMWIGGGDRDSGAFGAGAEPMPPLPTWLADLAGKADMGPSGKEKAERDARWIGDFSDDLTVAIALREWDDAVALVEKGEAKLSEMPALSAKLNPLKASLTAALLQALSIPDNRKSAVVQLISLLLRLKAGAAARNTFLASRADVMRKRVRMIRLEGHIGMYIADLAIVMFTGIKHTADWYLASFKENEAASCFVEWAKQQIELYAEMFRRQVYSSDIDQEVIEEAIKITHMQSRKLLEEYGIDFRFLLDELLVEKPKEPGRPASFPAPSQPQKREPPAKPRSPAPIIASPAPRSGIPPVPPIPSSAALASKSQGPRSGTPSAASARSATPPSVPESVLRVPRPVRGSPAPPPRSRDRPGSAAGGRPAPVAVPKREGMF</sequence>
<protein>
    <recommendedName>
        <fullName evidence="3">Exocyst complex component EXO84</fullName>
    </recommendedName>
</protein>
<dbReference type="Gene3D" id="1.20.58.1220">
    <property type="entry name" value="Exo84p, C-terminal helical domain"/>
    <property type="match status" value="1"/>
</dbReference>
<dbReference type="EMBL" id="KV722402">
    <property type="protein sequence ID" value="OCH90543.1"/>
    <property type="molecule type" value="Genomic_DNA"/>
</dbReference>
<comment type="subcellular location">
    <subcellularLocation>
        <location evidence="1">Cytoplasmic vesicle</location>
        <location evidence="1">Secretory vesicle</location>
    </subcellularLocation>
</comment>
<feature type="region of interest" description="Disordered" evidence="7">
    <location>
        <begin position="1"/>
        <end position="69"/>
    </location>
</feature>
<dbReference type="InterPro" id="IPR032403">
    <property type="entry name" value="Exo84_C"/>
</dbReference>
<evidence type="ECO:0000256" key="6">
    <source>
        <dbReference type="ARBA" id="ARBA00022927"/>
    </source>
</evidence>
<evidence type="ECO:0000256" key="5">
    <source>
        <dbReference type="ARBA" id="ARBA00022483"/>
    </source>
</evidence>
<organism evidence="9 10">
    <name type="scientific">Obba rivulosa</name>
    <dbReference type="NCBI Taxonomy" id="1052685"/>
    <lineage>
        <taxon>Eukaryota</taxon>
        <taxon>Fungi</taxon>
        <taxon>Dikarya</taxon>
        <taxon>Basidiomycota</taxon>
        <taxon>Agaricomycotina</taxon>
        <taxon>Agaricomycetes</taxon>
        <taxon>Polyporales</taxon>
        <taxon>Gelatoporiaceae</taxon>
        <taxon>Obba</taxon>
    </lineage>
</organism>
<dbReference type="PANTHER" id="PTHR21426">
    <property type="entry name" value="EXOCYST COMPLEX COMPONENT 8"/>
    <property type="match status" value="1"/>
</dbReference>
<dbReference type="SUPFAM" id="SSF50729">
    <property type="entry name" value="PH domain-like"/>
    <property type="match status" value="1"/>
</dbReference>
<dbReference type="GO" id="GO:0030133">
    <property type="term" value="C:transport vesicle"/>
    <property type="evidence" value="ECO:0007669"/>
    <property type="project" value="UniProtKB-SubCell"/>
</dbReference>
<dbReference type="Gene3D" id="1.20.58.1210">
    <property type="entry name" value="Exo84p, N-terminal helical domain"/>
    <property type="match status" value="1"/>
</dbReference>
<evidence type="ECO:0000256" key="1">
    <source>
        <dbReference type="ARBA" id="ARBA00004398"/>
    </source>
</evidence>
<keyword evidence="4" id="KW-0813">Transport</keyword>
<dbReference type="Pfam" id="PF25345">
    <property type="entry name" value="PH_EXO84"/>
    <property type="match status" value="1"/>
</dbReference>
<feature type="domain" description="Exocyst component Exo84 C-terminal" evidence="8">
    <location>
        <begin position="408"/>
        <end position="602"/>
    </location>
</feature>
<feature type="compositionally biased region" description="Low complexity" evidence="7">
    <location>
        <begin position="662"/>
        <end position="688"/>
    </location>
</feature>
<dbReference type="InterPro" id="IPR011993">
    <property type="entry name" value="PH-like_dom_sf"/>
</dbReference>
<dbReference type="GO" id="GO:0006893">
    <property type="term" value="P:Golgi to plasma membrane transport"/>
    <property type="evidence" value="ECO:0007669"/>
    <property type="project" value="TreeGrafter"/>
</dbReference>
<evidence type="ECO:0000256" key="7">
    <source>
        <dbReference type="SAM" id="MobiDB-lite"/>
    </source>
</evidence>
<comment type="similarity">
    <text evidence="2">Belongs to the EXO84 family.</text>
</comment>
<dbReference type="InterPro" id="IPR042560">
    <property type="entry name" value="Exo84_C_2"/>
</dbReference>
<keyword evidence="6" id="KW-0653">Protein transport</keyword>
<dbReference type="InterPro" id="IPR016159">
    <property type="entry name" value="Cullin_repeat-like_dom_sf"/>
</dbReference>
<evidence type="ECO:0000313" key="10">
    <source>
        <dbReference type="Proteomes" id="UP000250043"/>
    </source>
</evidence>
<dbReference type="GO" id="GO:0000145">
    <property type="term" value="C:exocyst"/>
    <property type="evidence" value="ECO:0007669"/>
    <property type="project" value="InterPro"/>
</dbReference>
<evidence type="ECO:0000256" key="3">
    <source>
        <dbReference type="ARBA" id="ARBA00021269"/>
    </source>
</evidence>
<keyword evidence="10" id="KW-1185">Reference proteome</keyword>
<dbReference type="GO" id="GO:0015031">
    <property type="term" value="P:protein transport"/>
    <property type="evidence" value="ECO:0007669"/>
    <property type="project" value="UniProtKB-KW"/>
</dbReference>
<dbReference type="OrthoDB" id="642193at2759"/>
<dbReference type="InterPro" id="IPR042561">
    <property type="entry name" value="Exo84_C_1"/>
</dbReference>
<evidence type="ECO:0000313" key="9">
    <source>
        <dbReference type="EMBL" id="OCH90543.1"/>
    </source>
</evidence>
<dbReference type="Pfam" id="PF08700">
    <property type="entry name" value="VPS51_Exo84_N"/>
    <property type="match status" value="1"/>
</dbReference>
<dbReference type="Proteomes" id="UP000250043">
    <property type="component" value="Unassembled WGS sequence"/>
</dbReference>
<dbReference type="Gene3D" id="2.30.29.30">
    <property type="entry name" value="Pleckstrin-homology domain (PH domain)/Phosphotyrosine-binding domain (PTB)"/>
    <property type="match status" value="1"/>
</dbReference>
<evidence type="ECO:0000256" key="4">
    <source>
        <dbReference type="ARBA" id="ARBA00022448"/>
    </source>
</evidence>
<feature type="compositionally biased region" description="Low complexity" evidence="7">
    <location>
        <begin position="642"/>
        <end position="652"/>
    </location>
</feature>
<dbReference type="Pfam" id="PF16528">
    <property type="entry name" value="Exo84_C"/>
    <property type="match status" value="1"/>
</dbReference>
<dbReference type="PANTHER" id="PTHR21426:SF12">
    <property type="entry name" value="EXOCYST COMPLEX COMPONENT 8"/>
    <property type="match status" value="1"/>
</dbReference>
<feature type="compositionally biased region" description="Low complexity" evidence="7">
    <location>
        <begin position="717"/>
        <end position="729"/>
    </location>
</feature>
<dbReference type="SUPFAM" id="SSF74788">
    <property type="entry name" value="Cullin repeat-like"/>
    <property type="match status" value="1"/>
</dbReference>
<evidence type="ECO:0000259" key="8">
    <source>
        <dbReference type="Pfam" id="PF16528"/>
    </source>
</evidence>
<reference evidence="9 10" key="1">
    <citation type="submission" date="2016-07" db="EMBL/GenBank/DDBJ databases">
        <title>Draft genome of the white-rot fungus Obba rivulosa 3A-2.</title>
        <authorList>
            <consortium name="DOE Joint Genome Institute"/>
            <person name="Miettinen O."/>
            <person name="Riley R."/>
            <person name="Acob R."/>
            <person name="Barry K."/>
            <person name="Cullen D."/>
            <person name="De Vries R."/>
            <person name="Hainaut M."/>
            <person name="Hatakka A."/>
            <person name="Henrissat B."/>
            <person name="Hilden K."/>
            <person name="Kuo R."/>
            <person name="Labutti K."/>
            <person name="Lipzen A."/>
            <person name="Makela M.R."/>
            <person name="Sandor L."/>
            <person name="Spatafora J.W."/>
            <person name="Grigoriev I.V."/>
            <person name="Hibbett D.S."/>
        </authorList>
    </citation>
    <scope>NUCLEOTIDE SEQUENCE [LARGE SCALE GENOMIC DNA]</scope>
    <source>
        <strain evidence="9 10">3A-2</strain>
    </source>
</reference>
<feature type="region of interest" description="Disordered" evidence="7">
    <location>
        <begin position="616"/>
        <end position="736"/>
    </location>
</feature>
<proteinExistence type="inferred from homology"/>
<keyword evidence="5" id="KW-0268">Exocytosis</keyword>